<dbReference type="AlphaFoldDB" id="A0A2A2IG65"/>
<dbReference type="InterPro" id="IPR023292">
    <property type="entry name" value="NTP_PyroPHydrolase-like_dom_sf"/>
</dbReference>
<comment type="caution">
    <text evidence="1">The sequence shown here is derived from an EMBL/GenBank/DDBJ whole genome shotgun (WGS) entry which is preliminary data.</text>
</comment>
<reference evidence="1 2" key="1">
    <citation type="submission" date="2017-08" db="EMBL/GenBank/DDBJ databases">
        <title>Virgibacillus indicus sp. nov. and Virgibacillus profoundi sp. nov, two moderately halophilic bacteria isolated from marine sediment by using the Microfluidic Streak Plate.</title>
        <authorList>
            <person name="Xu B."/>
            <person name="Hu B."/>
            <person name="Wang J."/>
            <person name="Zhu Y."/>
            <person name="Huang L."/>
            <person name="Du W."/>
            <person name="Huang Y."/>
        </authorList>
    </citation>
    <scope>NUCLEOTIDE SEQUENCE [LARGE SCALE GENOMIC DNA]</scope>
    <source>
        <strain evidence="1 2">IO3-P3-H5</strain>
    </source>
</reference>
<dbReference type="InterPro" id="IPR021130">
    <property type="entry name" value="PRib-ATP_PPHydrolase-like"/>
</dbReference>
<accession>A0A2A2IG65</accession>
<evidence type="ECO:0000313" key="1">
    <source>
        <dbReference type="EMBL" id="PAV30358.1"/>
    </source>
</evidence>
<dbReference type="OrthoDB" id="9810101at2"/>
<keyword evidence="2" id="KW-1185">Reference proteome</keyword>
<gene>
    <name evidence="1" type="ORF">CIL05_07760</name>
</gene>
<dbReference type="EMBL" id="NPOA01000004">
    <property type="protein sequence ID" value="PAV30358.1"/>
    <property type="molecule type" value="Genomic_DNA"/>
</dbReference>
<dbReference type="Pfam" id="PF01503">
    <property type="entry name" value="PRA-PH"/>
    <property type="match status" value="1"/>
</dbReference>
<organism evidence="1 2">
    <name type="scientific">Virgibacillus profundi</name>
    <dbReference type="NCBI Taxonomy" id="2024555"/>
    <lineage>
        <taxon>Bacteria</taxon>
        <taxon>Bacillati</taxon>
        <taxon>Bacillota</taxon>
        <taxon>Bacilli</taxon>
        <taxon>Bacillales</taxon>
        <taxon>Bacillaceae</taxon>
        <taxon>Virgibacillus</taxon>
    </lineage>
</organism>
<name>A0A2A2IG65_9BACI</name>
<dbReference type="GO" id="GO:0016787">
    <property type="term" value="F:hydrolase activity"/>
    <property type="evidence" value="ECO:0007669"/>
    <property type="project" value="UniProtKB-KW"/>
</dbReference>
<dbReference type="RefSeq" id="WP_095654960.1">
    <property type="nucleotide sequence ID" value="NZ_NPOA01000004.1"/>
</dbReference>
<protein>
    <submittedName>
        <fullName evidence="1">HAD family hydrolase</fullName>
    </submittedName>
</protein>
<evidence type="ECO:0000313" key="2">
    <source>
        <dbReference type="Proteomes" id="UP000218887"/>
    </source>
</evidence>
<sequence>MNKHYKQVRDFHEAFGHEQANTPTEIDYSTALNRAIWTGEELVEFLYATVDGNKEEFSRTLNEFHKGLDKAAVKTIEKNPDVDNKLVAQMDALTDVSYFNYGSFAVAGVDPEPLFDIVQDANMGKLWEDGKPRYREEDNKIQKPPYWEFLYAPEAKLEAEIERQSK</sequence>
<proteinExistence type="predicted"/>
<dbReference type="Gene3D" id="1.10.3420.10">
    <property type="entry name" value="putative ntp pyrophosphohydrolase like domain"/>
    <property type="match status" value="1"/>
</dbReference>
<dbReference type="Proteomes" id="UP000218887">
    <property type="component" value="Unassembled WGS sequence"/>
</dbReference>
<keyword evidence="1" id="KW-0378">Hydrolase</keyword>